<comment type="caution">
    <text evidence="1">The sequence shown here is derived from an EMBL/GenBank/DDBJ whole genome shotgun (WGS) entry which is preliminary data.</text>
</comment>
<protein>
    <submittedName>
        <fullName evidence="1">Uncharacterized protein</fullName>
    </submittedName>
</protein>
<reference evidence="1 2" key="1">
    <citation type="submission" date="2019-02" db="EMBL/GenBank/DDBJ databases">
        <authorList>
            <consortium name="Pathogen Informatics"/>
        </authorList>
    </citation>
    <scope>NUCLEOTIDE SEQUENCE [LARGE SCALE GENOMIC DNA]</scope>
    <source>
        <strain evidence="1 2">078GUE027</strain>
    </source>
</reference>
<dbReference type="AlphaFoldDB" id="A0AAX3GZZ3"/>
<dbReference type="EMBL" id="CAADAT010000008">
    <property type="protein sequence ID" value="VFD54223.1"/>
    <property type="molecule type" value="Genomic_DNA"/>
</dbReference>
<name>A0AAX3GZZ3_CLODI</name>
<proteinExistence type="predicted"/>
<evidence type="ECO:0000313" key="2">
    <source>
        <dbReference type="Proteomes" id="UP000346772"/>
    </source>
</evidence>
<accession>A0AAX3GZZ3</accession>
<sequence>MKNKKFNVITLIIINNHIGDLNKEHISTN</sequence>
<dbReference type="Proteomes" id="UP000346772">
    <property type="component" value="Unassembled WGS sequence"/>
</dbReference>
<evidence type="ECO:0000313" key="1">
    <source>
        <dbReference type="EMBL" id="VFD54223.1"/>
    </source>
</evidence>
<organism evidence="1 2">
    <name type="scientific">Clostridioides difficile</name>
    <name type="common">Peptoclostridium difficile</name>
    <dbReference type="NCBI Taxonomy" id="1496"/>
    <lineage>
        <taxon>Bacteria</taxon>
        <taxon>Bacillati</taxon>
        <taxon>Bacillota</taxon>
        <taxon>Clostridia</taxon>
        <taxon>Peptostreptococcales</taxon>
        <taxon>Peptostreptococcaceae</taxon>
        <taxon>Clostridioides</taxon>
    </lineage>
</organism>
<gene>
    <name evidence="1" type="ORF">SAMEA1710456_01706</name>
</gene>